<dbReference type="VEuPathDB" id="VectorBase:LOC119164749"/>
<feature type="domain" description="ACB" evidence="4">
    <location>
        <begin position="63"/>
        <end position="148"/>
    </location>
</feature>
<proteinExistence type="predicted"/>
<organism evidence="5 6">
    <name type="scientific">Rhipicephalus microplus</name>
    <name type="common">Cattle tick</name>
    <name type="synonym">Boophilus microplus</name>
    <dbReference type="NCBI Taxonomy" id="6941"/>
    <lineage>
        <taxon>Eukaryota</taxon>
        <taxon>Metazoa</taxon>
        <taxon>Ecdysozoa</taxon>
        <taxon>Arthropoda</taxon>
        <taxon>Chelicerata</taxon>
        <taxon>Arachnida</taxon>
        <taxon>Acari</taxon>
        <taxon>Parasitiformes</taxon>
        <taxon>Ixodida</taxon>
        <taxon>Ixodoidea</taxon>
        <taxon>Ixodidae</taxon>
        <taxon>Rhipicephalinae</taxon>
        <taxon>Rhipicephalus</taxon>
        <taxon>Boophilus</taxon>
    </lineage>
</organism>
<dbReference type="Pfam" id="PF00378">
    <property type="entry name" value="ECH_1"/>
    <property type="match status" value="1"/>
</dbReference>
<keyword evidence="2" id="KW-0576">Peroxisome</keyword>
<protein>
    <recommendedName>
        <fullName evidence="4">ACB domain-containing protein</fullName>
    </recommendedName>
</protein>
<dbReference type="PROSITE" id="PS00880">
    <property type="entry name" value="ACB_1"/>
    <property type="match status" value="1"/>
</dbReference>
<dbReference type="EMBL" id="JABSTU010000005">
    <property type="protein sequence ID" value="KAH8032146.1"/>
    <property type="molecule type" value="Genomic_DNA"/>
</dbReference>
<dbReference type="GO" id="GO:0004165">
    <property type="term" value="F:delta(3)-delta(2)-enoyl-CoA isomerase activity"/>
    <property type="evidence" value="ECO:0007669"/>
    <property type="project" value="UniProtKB-ARBA"/>
</dbReference>
<dbReference type="SUPFAM" id="SSF52096">
    <property type="entry name" value="ClpP/crotonase"/>
    <property type="match status" value="1"/>
</dbReference>
<dbReference type="FunFam" id="3.90.226.10:FF:000084">
    <property type="entry name" value="Enoyl-CoA delta isomerase 2, mitochondrial"/>
    <property type="match status" value="1"/>
</dbReference>
<dbReference type="GO" id="GO:0000062">
    <property type="term" value="F:fatty-acyl-CoA binding"/>
    <property type="evidence" value="ECO:0007669"/>
    <property type="project" value="InterPro"/>
</dbReference>
<comment type="caution">
    <text evidence="5">The sequence shown here is derived from an EMBL/GenBank/DDBJ whole genome shotgun (WGS) entry which is preliminary data.</text>
</comment>
<accession>A0A9J6ECS2</accession>
<evidence type="ECO:0000313" key="5">
    <source>
        <dbReference type="EMBL" id="KAH8032146.1"/>
    </source>
</evidence>
<evidence type="ECO:0000259" key="4">
    <source>
        <dbReference type="PROSITE" id="PS51228"/>
    </source>
</evidence>
<evidence type="ECO:0000256" key="1">
    <source>
        <dbReference type="ARBA" id="ARBA00004275"/>
    </source>
</evidence>
<dbReference type="GO" id="GO:0005777">
    <property type="term" value="C:peroxisome"/>
    <property type="evidence" value="ECO:0007669"/>
    <property type="project" value="UniProtKB-SubCell"/>
</dbReference>
<dbReference type="InterPro" id="IPR029045">
    <property type="entry name" value="ClpP/crotonase-like_dom_sf"/>
</dbReference>
<dbReference type="InterPro" id="IPR051053">
    <property type="entry name" value="ECH/Chromodomain_protein"/>
</dbReference>
<evidence type="ECO:0000256" key="2">
    <source>
        <dbReference type="ARBA" id="ARBA00023140"/>
    </source>
</evidence>
<sequence length="395" mass="42850">MRLSTTRYLTGCTEHLLAVVAVVVGHVASTDSDTGDAPIHRKVHSGFSHRVSAALWSSSAATPEERFKVAVANLDKLSEEPSNDVKLKLYALYKQATVGKCNTSKPGVFDLVNKAKWDAWNTLGDMPKEKAQDEYASLVDKLGGSAISASSSSAAESAQSQSVATGGDLVSSVEDKGFVIRFNRPAKKNSITLEMYDTMIDYLKEATERDDVHYLVLTGTGDFFSSGNDLGNFMNRMKTGAPPDVLAKEAAELVRRYVAAFINFPKPAVALINGPSIGVSCTVLGLFDFIYASDKAFFHTPFTLLGLNPEGCSSYTFPRAMGVARANRVLMLNEQLSAQEAKSCGFVTDVFPHATFHEEAKKRLQQLARLPPKALAGICQAYHQSARYKLGKECP</sequence>
<gene>
    <name evidence="5" type="ORF">HPB51_023290</name>
</gene>
<dbReference type="CDD" id="cd06558">
    <property type="entry name" value="crotonase-like"/>
    <property type="match status" value="1"/>
</dbReference>
<dbReference type="InterPro" id="IPR000582">
    <property type="entry name" value="Acyl-CoA-binding_protein"/>
</dbReference>
<dbReference type="InterPro" id="IPR035984">
    <property type="entry name" value="Acyl-CoA-binding_sf"/>
</dbReference>
<dbReference type="AlphaFoldDB" id="A0A9J6ECS2"/>
<dbReference type="InterPro" id="IPR022408">
    <property type="entry name" value="Acyl-CoA-binding_prot_CS"/>
</dbReference>
<evidence type="ECO:0000313" key="6">
    <source>
        <dbReference type="Proteomes" id="UP000821866"/>
    </source>
</evidence>
<dbReference type="Pfam" id="PF00887">
    <property type="entry name" value="ACBP"/>
    <property type="match status" value="1"/>
</dbReference>
<reference evidence="5" key="2">
    <citation type="submission" date="2021-09" db="EMBL/GenBank/DDBJ databases">
        <authorList>
            <person name="Jia N."/>
            <person name="Wang J."/>
            <person name="Shi W."/>
            <person name="Du L."/>
            <person name="Sun Y."/>
            <person name="Zhan W."/>
            <person name="Jiang J."/>
            <person name="Wang Q."/>
            <person name="Zhang B."/>
            <person name="Ji P."/>
            <person name="Sakyi L.B."/>
            <person name="Cui X."/>
            <person name="Yuan T."/>
            <person name="Jiang B."/>
            <person name="Yang W."/>
            <person name="Lam T.T.-Y."/>
            <person name="Chang Q."/>
            <person name="Ding S."/>
            <person name="Wang X."/>
            <person name="Zhu J."/>
            <person name="Ruan X."/>
            <person name="Zhao L."/>
            <person name="Wei J."/>
            <person name="Que T."/>
            <person name="Du C."/>
            <person name="Cheng J."/>
            <person name="Dai P."/>
            <person name="Han X."/>
            <person name="Huang E."/>
            <person name="Gao Y."/>
            <person name="Liu J."/>
            <person name="Shao H."/>
            <person name="Ye R."/>
            <person name="Li L."/>
            <person name="Wei W."/>
            <person name="Wang X."/>
            <person name="Wang C."/>
            <person name="Huo Q."/>
            <person name="Li W."/>
            <person name="Guo W."/>
            <person name="Chen H."/>
            <person name="Chen S."/>
            <person name="Zhou L."/>
            <person name="Zhou L."/>
            <person name="Ni X."/>
            <person name="Tian J."/>
            <person name="Zhou Y."/>
            <person name="Sheng Y."/>
            <person name="Liu T."/>
            <person name="Pan Y."/>
            <person name="Xia L."/>
            <person name="Li J."/>
            <person name="Zhao F."/>
            <person name="Cao W."/>
        </authorList>
    </citation>
    <scope>NUCLEOTIDE SEQUENCE</scope>
    <source>
        <strain evidence="5">Rmic-2018</strain>
        <tissue evidence="5">Larvae</tissue>
    </source>
</reference>
<evidence type="ECO:0000256" key="3">
    <source>
        <dbReference type="ARBA" id="ARBA00023235"/>
    </source>
</evidence>
<dbReference type="CDD" id="cd00435">
    <property type="entry name" value="ACBP"/>
    <property type="match status" value="1"/>
</dbReference>
<keyword evidence="6" id="KW-1185">Reference proteome</keyword>
<dbReference type="PANTHER" id="PTHR43684">
    <property type="match status" value="1"/>
</dbReference>
<dbReference type="PROSITE" id="PS51228">
    <property type="entry name" value="ACB_2"/>
    <property type="match status" value="1"/>
</dbReference>
<dbReference type="SUPFAM" id="SSF47027">
    <property type="entry name" value="Acyl-CoA binding protein"/>
    <property type="match status" value="1"/>
</dbReference>
<comment type="subcellular location">
    <subcellularLocation>
        <location evidence="1">Peroxisome</location>
    </subcellularLocation>
</comment>
<reference evidence="5" key="1">
    <citation type="journal article" date="2020" name="Cell">
        <title>Large-Scale Comparative Analyses of Tick Genomes Elucidate Their Genetic Diversity and Vector Capacities.</title>
        <authorList>
            <consortium name="Tick Genome and Microbiome Consortium (TIGMIC)"/>
            <person name="Jia N."/>
            <person name="Wang J."/>
            <person name="Shi W."/>
            <person name="Du L."/>
            <person name="Sun Y."/>
            <person name="Zhan W."/>
            <person name="Jiang J.F."/>
            <person name="Wang Q."/>
            <person name="Zhang B."/>
            <person name="Ji P."/>
            <person name="Bell-Sakyi L."/>
            <person name="Cui X.M."/>
            <person name="Yuan T.T."/>
            <person name="Jiang B.G."/>
            <person name="Yang W.F."/>
            <person name="Lam T.T."/>
            <person name="Chang Q.C."/>
            <person name="Ding S.J."/>
            <person name="Wang X.J."/>
            <person name="Zhu J.G."/>
            <person name="Ruan X.D."/>
            <person name="Zhao L."/>
            <person name="Wei J.T."/>
            <person name="Ye R.Z."/>
            <person name="Que T.C."/>
            <person name="Du C.H."/>
            <person name="Zhou Y.H."/>
            <person name="Cheng J.X."/>
            <person name="Dai P.F."/>
            <person name="Guo W.B."/>
            <person name="Han X.H."/>
            <person name="Huang E.J."/>
            <person name="Li L.F."/>
            <person name="Wei W."/>
            <person name="Gao Y.C."/>
            <person name="Liu J.Z."/>
            <person name="Shao H.Z."/>
            <person name="Wang X."/>
            <person name="Wang C.C."/>
            <person name="Yang T.C."/>
            <person name="Huo Q.B."/>
            <person name="Li W."/>
            <person name="Chen H.Y."/>
            <person name="Chen S.E."/>
            <person name="Zhou L.G."/>
            <person name="Ni X.B."/>
            <person name="Tian J.H."/>
            <person name="Sheng Y."/>
            <person name="Liu T."/>
            <person name="Pan Y.S."/>
            <person name="Xia L.Y."/>
            <person name="Li J."/>
            <person name="Zhao F."/>
            <person name="Cao W.C."/>
        </authorList>
    </citation>
    <scope>NUCLEOTIDE SEQUENCE</scope>
    <source>
        <strain evidence="5">Rmic-2018</strain>
    </source>
</reference>
<dbReference type="Gene3D" id="1.20.80.10">
    <property type="match status" value="1"/>
</dbReference>
<dbReference type="Proteomes" id="UP000821866">
    <property type="component" value="Chromosome 3"/>
</dbReference>
<name>A0A9J6ECS2_RHIMP</name>
<dbReference type="InterPro" id="IPR014352">
    <property type="entry name" value="FERM/acyl-CoA-bd_prot_sf"/>
</dbReference>
<keyword evidence="3" id="KW-0413">Isomerase</keyword>
<dbReference type="PANTHER" id="PTHR43684:SF1">
    <property type="entry name" value="ENOYL-COA DELTA ISOMERASE 2"/>
    <property type="match status" value="1"/>
</dbReference>
<dbReference type="InterPro" id="IPR001753">
    <property type="entry name" value="Enoyl-CoA_hydra/iso"/>
</dbReference>
<dbReference type="Gene3D" id="3.90.226.10">
    <property type="entry name" value="2-enoyl-CoA Hydratase, Chain A, domain 1"/>
    <property type="match status" value="1"/>
</dbReference>
<dbReference type="PRINTS" id="PR00689">
    <property type="entry name" value="ACOABINDINGP"/>
</dbReference>